<keyword evidence="4" id="KW-1185">Reference proteome</keyword>
<keyword evidence="1" id="KW-0472">Membrane</keyword>
<gene>
    <name evidence="3" type="ORF">GCM10023184_23780</name>
</gene>
<dbReference type="RefSeq" id="WP_345255943.1">
    <property type="nucleotide sequence ID" value="NZ_BAABGY010000007.1"/>
</dbReference>
<evidence type="ECO:0000259" key="2">
    <source>
        <dbReference type="Pfam" id="PF14258"/>
    </source>
</evidence>
<proteinExistence type="predicted"/>
<name>A0ABP8GYQ1_9BACT</name>
<keyword evidence="1" id="KW-1133">Transmembrane helix</keyword>
<organism evidence="3 4">
    <name type="scientific">Flaviaesturariibacter amylovorans</name>
    <dbReference type="NCBI Taxonomy" id="1084520"/>
    <lineage>
        <taxon>Bacteria</taxon>
        <taxon>Pseudomonadati</taxon>
        <taxon>Bacteroidota</taxon>
        <taxon>Chitinophagia</taxon>
        <taxon>Chitinophagales</taxon>
        <taxon>Chitinophagaceae</taxon>
        <taxon>Flaviaestuariibacter</taxon>
    </lineage>
</organism>
<feature type="transmembrane region" description="Helical" evidence="1">
    <location>
        <begin position="264"/>
        <end position="281"/>
    </location>
</feature>
<dbReference type="Pfam" id="PF14258">
    <property type="entry name" value="DUF4350"/>
    <property type="match status" value="1"/>
</dbReference>
<accession>A0ABP8GYQ1</accession>
<dbReference type="InterPro" id="IPR025646">
    <property type="entry name" value="DUF4350"/>
</dbReference>
<dbReference type="EMBL" id="BAABGY010000007">
    <property type="protein sequence ID" value="GAA4331687.1"/>
    <property type="molecule type" value="Genomic_DNA"/>
</dbReference>
<dbReference type="Proteomes" id="UP001501725">
    <property type="component" value="Unassembled WGS sequence"/>
</dbReference>
<sequence length="398" mass="45765">MKRRLPLLIALAVVLVVIVIAVGRGKSSRSFDERVTLRRDDKIPYGCFAARHLLPTLFPKATVSDDRSMPGKWTNLTAANSGQAVILIGRDINADEEELTELLDFVRAGNYVFLSGGDFSYTFNRKLGLMNSTFDFASSDDSLEVELVEPRFPHRVYHYAGRNGGTVFGRNDPDSVQVLGTNEMGRPNFVALRYGNGLLFVHGAPLAFSNYFLLQPGNLDYFEQVLSVIPRDVTQVVWNEYYLSKREGPQEEPNWLAVLLRHEGFAWGLGVLLAALLLYAFSEMRRRQRWIPPYERPRNESLDFVTTLGRLYYDKRDHSDLAHKMTTYFLEHVRAQYKLSTEVLDEDFIRRLRVRSGYPEEDLRGIVDTIQTLRNEQSVDANRLQSLYRRLESFYQNT</sequence>
<evidence type="ECO:0000256" key="1">
    <source>
        <dbReference type="SAM" id="Phobius"/>
    </source>
</evidence>
<protein>
    <recommendedName>
        <fullName evidence="2">DUF4350 domain-containing protein</fullName>
    </recommendedName>
</protein>
<keyword evidence="1" id="KW-0812">Transmembrane</keyword>
<reference evidence="4" key="1">
    <citation type="journal article" date="2019" name="Int. J. Syst. Evol. Microbiol.">
        <title>The Global Catalogue of Microorganisms (GCM) 10K type strain sequencing project: providing services to taxonomists for standard genome sequencing and annotation.</title>
        <authorList>
            <consortium name="The Broad Institute Genomics Platform"/>
            <consortium name="The Broad Institute Genome Sequencing Center for Infectious Disease"/>
            <person name="Wu L."/>
            <person name="Ma J."/>
        </authorList>
    </citation>
    <scope>NUCLEOTIDE SEQUENCE [LARGE SCALE GENOMIC DNA]</scope>
    <source>
        <strain evidence="4">JCM 17919</strain>
    </source>
</reference>
<evidence type="ECO:0000313" key="4">
    <source>
        <dbReference type="Proteomes" id="UP001501725"/>
    </source>
</evidence>
<comment type="caution">
    <text evidence="3">The sequence shown here is derived from an EMBL/GenBank/DDBJ whole genome shotgun (WGS) entry which is preliminary data.</text>
</comment>
<evidence type="ECO:0000313" key="3">
    <source>
        <dbReference type="EMBL" id="GAA4331687.1"/>
    </source>
</evidence>
<feature type="domain" description="DUF4350" evidence="2">
    <location>
        <begin position="40"/>
        <end position="225"/>
    </location>
</feature>